<dbReference type="PANTHER" id="PTHR30290:SF9">
    <property type="entry name" value="OLIGOPEPTIDE-BINDING PROTEIN APPA"/>
    <property type="match status" value="1"/>
</dbReference>
<organism evidence="5 6">
    <name type="scientific">Pseudoclavibacter endophyticus</name>
    <dbReference type="NCBI Taxonomy" id="1778590"/>
    <lineage>
        <taxon>Bacteria</taxon>
        <taxon>Bacillati</taxon>
        <taxon>Actinomycetota</taxon>
        <taxon>Actinomycetes</taxon>
        <taxon>Micrococcales</taxon>
        <taxon>Microbacteriaceae</taxon>
        <taxon>Pseudoclavibacter</taxon>
    </lineage>
</organism>
<comment type="similarity">
    <text evidence="1">Belongs to the bacterial solute-binding protein 5 family.</text>
</comment>
<dbReference type="Gene3D" id="3.40.190.10">
    <property type="entry name" value="Periplasmic binding protein-like II"/>
    <property type="match status" value="1"/>
</dbReference>
<dbReference type="GO" id="GO:0015833">
    <property type="term" value="P:peptide transport"/>
    <property type="evidence" value="ECO:0007669"/>
    <property type="project" value="TreeGrafter"/>
</dbReference>
<dbReference type="GO" id="GO:0042597">
    <property type="term" value="C:periplasmic space"/>
    <property type="evidence" value="ECO:0007669"/>
    <property type="project" value="UniProtKB-ARBA"/>
</dbReference>
<dbReference type="OrthoDB" id="3225986at2"/>
<name>A0A6H9WQS1_9MICO</name>
<dbReference type="GO" id="GO:0043190">
    <property type="term" value="C:ATP-binding cassette (ABC) transporter complex"/>
    <property type="evidence" value="ECO:0007669"/>
    <property type="project" value="InterPro"/>
</dbReference>
<dbReference type="InterPro" id="IPR039424">
    <property type="entry name" value="SBP_5"/>
</dbReference>
<evidence type="ECO:0000256" key="3">
    <source>
        <dbReference type="ARBA" id="ARBA00022729"/>
    </source>
</evidence>
<gene>
    <name evidence="5" type="ORF">F8O04_02310</name>
</gene>
<protein>
    <submittedName>
        <fullName evidence="5">ABC transporter substrate-binding protein</fullName>
    </submittedName>
</protein>
<dbReference type="Pfam" id="PF00496">
    <property type="entry name" value="SBP_bac_5"/>
    <property type="match status" value="1"/>
</dbReference>
<dbReference type="EMBL" id="WBJY01000001">
    <property type="protein sequence ID" value="KAB1649135.1"/>
    <property type="molecule type" value="Genomic_DNA"/>
</dbReference>
<comment type="caution">
    <text evidence="5">The sequence shown here is derived from an EMBL/GenBank/DDBJ whole genome shotgun (WGS) entry which is preliminary data.</text>
</comment>
<dbReference type="InterPro" id="IPR000914">
    <property type="entry name" value="SBP_5_dom"/>
</dbReference>
<dbReference type="GO" id="GO:1904680">
    <property type="term" value="F:peptide transmembrane transporter activity"/>
    <property type="evidence" value="ECO:0007669"/>
    <property type="project" value="TreeGrafter"/>
</dbReference>
<dbReference type="CDD" id="cd00995">
    <property type="entry name" value="PBP2_NikA_DppA_OppA_like"/>
    <property type="match status" value="1"/>
</dbReference>
<feature type="domain" description="Solute-binding protein family 5" evidence="4">
    <location>
        <begin position="105"/>
        <end position="434"/>
    </location>
</feature>
<evidence type="ECO:0000313" key="5">
    <source>
        <dbReference type="EMBL" id="KAB1649135.1"/>
    </source>
</evidence>
<dbReference type="AlphaFoldDB" id="A0A6H9WQS1"/>
<dbReference type="Gene3D" id="3.10.105.10">
    <property type="entry name" value="Dipeptide-binding Protein, Domain 3"/>
    <property type="match status" value="1"/>
</dbReference>
<reference evidence="5 6" key="1">
    <citation type="submission" date="2019-09" db="EMBL/GenBank/DDBJ databases">
        <title>Phylogeny of genus Pseudoclavibacter and closely related genus.</title>
        <authorList>
            <person name="Li Y."/>
        </authorList>
    </citation>
    <scope>NUCLEOTIDE SEQUENCE [LARGE SCALE GENOMIC DNA]</scope>
    <source>
        <strain evidence="5 6">EGI 60007</strain>
    </source>
</reference>
<dbReference type="Proteomes" id="UP000431744">
    <property type="component" value="Unassembled WGS sequence"/>
</dbReference>
<dbReference type="InterPro" id="IPR030678">
    <property type="entry name" value="Peptide/Ni-bd"/>
</dbReference>
<dbReference type="SUPFAM" id="SSF53850">
    <property type="entry name" value="Periplasmic binding protein-like II"/>
    <property type="match status" value="1"/>
</dbReference>
<evidence type="ECO:0000256" key="2">
    <source>
        <dbReference type="ARBA" id="ARBA00022448"/>
    </source>
</evidence>
<evidence type="ECO:0000256" key="1">
    <source>
        <dbReference type="ARBA" id="ARBA00005695"/>
    </source>
</evidence>
<dbReference type="PANTHER" id="PTHR30290">
    <property type="entry name" value="PERIPLASMIC BINDING COMPONENT OF ABC TRANSPORTER"/>
    <property type="match status" value="1"/>
</dbReference>
<keyword evidence="6" id="KW-1185">Reference proteome</keyword>
<keyword evidence="2" id="KW-0813">Transport</keyword>
<sequence>MVSRGQLRPILKDEGSETMTFTAQRKRISSLAGVAVAAILMAGCTPVVSDDGGGSASATPTAGGTLEVAQAGDFQPGQVLATRNGNFAWVRSVFEPLTEFDVDNEPQPVLATEWSFPEDGMSATFTLRDDVTFHSGRQMTAEDVKWTFEKTKDPASASQVGFIAAKFSDIEVTSPTSLTVTFSEKMAPASIFDFLEQTYIVDSETFDGLADGSQIIGTGPYAVSDYSAGVSLTVERNDDWWGEGQYLDSMVFNRVGDSTAQLSALRSGRSQIGYGLSLVDAQGFASDPQFEVLDGGGIIYVLGVDVNQAPFDDVRVRQAIQYGIDRDRINEQVFAGEATVTNLFWAPGAEGTTEEQANHYAYDPDKARELIEEAGATGASVPITVVSLPATQSEYEIIANNLSEIGLVPSAVPVDETTFNSLQNQGDLGPAFLLLHGQVGFGETTMLNSLPSLRADNPSHFDSPEYQELRGDFLTADTDQSGQALSALTDYLLEQAFAVPIVQAPGKFVVSDSVQGLQISKRGAMLFADASLTK</sequence>
<evidence type="ECO:0000259" key="4">
    <source>
        <dbReference type="Pfam" id="PF00496"/>
    </source>
</evidence>
<proteinExistence type="inferred from homology"/>
<keyword evidence="3" id="KW-0732">Signal</keyword>
<dbReference type="PIRSF" id="PIRSF002741">
    <property type="entry name" value="MppA"/>
    <property type="match status" value="1"/>
</dbReference>
<evidence type="ECO:0000313" key="6">
    <source>
        <dbReference type="Proteomes" id="UP000431744"/>
    </source>
</evidence>
<accession>A0A6H9WQS1</accession>